<dbReference type="InterPro" id="IPR001370">
    <property type="entry name" value="BIR_rpt"/>
</dbReference>
<dbReference type="RefSeq" id="YP_009447903.1">
    <property type="nucleotide sequence ID" value="NC_036579.1"/>
</dbReference>
<reference evidence="1" key="1">
    <citation type="journal article" date="2018" name="Arch. Virol.">
        <title>Complete genome sequence and analysis of ictalurid herpesvirus 2.</title>
        <authorList>
            <person name="Borzak R."/>
            <person name="Haluk T."/>
            <person name="Bartha D."/>
            <person name="Doszpoly A."/>
        </authorList>
    </citation>
    <scope>NUCLEOTIDE SEQUENCE</scope>
    <source>
        <strain evidence="1">760/94</strain>
    </source>
</reference>
<proteinExistence type="predicted"/>
<accession>A0A2H5AJJ4</accession>
<name>A0A2H5AJJ4_9VIRU</name>
<dbReference type="Proteomes" id="UP000242696">
    <property type="component" value="Segment"/>
</dbReference>
<dbReference type="GeneID" id="35414723"/>
<sequence>MMMAGFGDNLQTDGIALYPKPRRISKIVWKDPPFNITKPHGWHAAGGVWFCDTYHDYDHLVTEDTVREDNHVFRARLYFGPKGGLLPLGPETDTHVCPDCGVTIKDFEHVDDFLDEHVWHSSGQCSRLKAILGVSSLAKYLELMRDLKTTPRWVAGGSRVGDARDREARLSYNRYAKPRNSDNVNHSLF</sequence>
<keyword evidence="2" id="KW-1185">Reference proteome</keyword>
<protein>
    <submittedName>
        <fullName evidence="1">ORF79</fullName>
    </submittedName>
</protein>
<evidence type="ECO:0000313" key="2">
    <source>
        <dbReference type="Proteomes" id="UP000242696"/>
    </source>
</evidence>
<dbReference type="SUPFAM" id="SSF57924">
    <property type="entry name" value="Inhibitor of apoptosis (IAP) repeat"/>
    <property type="match status" value="1"/>
</dbReference>
<organism evidence="1">
    <name type="scientific">black bullhead herpesvirus</name>
    <dbReference type="NCBI Taxonomy" id="508441"/>
    <lineage>
        <taxon>Viruses</taxon>
        <taxon>Duplodnaviria</taxon>
        <taxon>Heunggongvirae</taxon>
        <taxon>Peploviricota</taxon>
        <taxon>Herviviricetes</taxon>
        <taxon>Herpesvirales</taxon>
        <taxon>Alloherpesviridae</taxon>
        <taxon>Ictavirus</taxon>
        <taxon>Ictavirus ictaluridallo2</taxon>
    </lineage>
</organism>
<evidence type="ECO:0000313" key="1">
    <source>
        <dbReference type="EMBL" id="AUG72325.1"/>
    </source>
</evidence>
<dbReference type="Pfam" id="PF00653">
    <property type="entry name" value="BIR"/>
    <property type="match status" value="1"/>
</dbReference>
<dbReference type="KEGG" id="vg:35414723"/>
<dbReference type="OrthoDB" id="35349at10239"/>
<dbReference type="EMBL" id="MG271984">
    <property type="protein sequence ID" value="AUG72325.1"/>
    <property type="molecule type" value="Genomic_DNA"/>
</dbReference>